<feature type="compositionally biased region" description="Basic and acidic residues" evidence="1">
    <location>
        <begin position="747"/>
        <end position="758"/>
    </location>
</feature>
<evidence type="ECO:0000313" key="3">
    <source>
        <dbReference type="EMBL" id="RFB96661.1"/>
    </source>
</evidence>
<dbReference type="EMBL" id="NAOO01000009">
    <property type="protein sequence ID" value="RFB96661.1"/>
    <property type="molecule type" value="Genomic_DNA"/>
</dbReference>
<dbReference type="GO" id="GO:0003676">
    <property type="term" value="F:nucleic acid binding"/>
    <property type="evidence" value="ECO:0007669"/>
    <property type="project" value="InterPro"/>
</dbReference>
<proteinExistence type="predicted"/>
<dbReference type="Proteomes" id="UP000256748">
    <property type="component" value="Unassembled WGS sequence"/>
</dbReference>
<dbReference type="InterPro" id="IPR036397">
    <property type="entry name" value="RNaseH_sf"/>
</dbReference>
<reference evidence="3 4" key="1">
    <citation type="submission" date="2017-03" db="EMBL/GenBank/DDBJ databases">
        <title>Genome analysis of Rhizobial strains effectives or ineffectives for nitrogen fixation isolated from bean seeds.</title>
        <authorList>
            <person name="Peralta H."/>
            <person name="Aguilar-Vera A."/>
            <person name="Mora Y."/>
            <person name="Vargas-Lagunas C."/>
            <person name="Girard L."/>
            <person name="Mora J."/>
        </authorList>
    </citation>
    <scope>NUCLEOTIDE SEQUENCE [LARGE SCALE GENOMIC DNA]</scope>
    <source>
        <strain evidence="3 4">CCGM5</strain>
    </source>
</reference>
<comment type="caution">
    <text evidence="3">The sequence shown here is derived from an EMBL/GenBank/DDBJ whole genome shotgun (WGS) entry which is preliminary data.</text>
</comment>
<evidence type="ECO:0000256" key="1">
    <source>
        <dbReference type="SAM" id="MobiDB-lite"/>
    </source>
</evidence>
<dbReference type="InterPro" id="IPR001584">
    <property type="entry name" value="Integrase_cat-core"/>
</dbReference>
<feature type="region of interest" description="Disordered" evidence="1">
    <location>
        <begin position="722"/>
        <end position="772"/>
    </location>
</feature>
<feature type="domain" description="Integrase catalytic" evidence="2">
    <location>
        <begin position="330"/>
        <end position="528"/>
    </location>
</feature>
<sequence>MQDHLRAALALQHAPASLPFVRLPEDAKVTDLGIVYTVLYCDRQGAVLKRMDETNATVSFTQAELNQSLNRRPHPMTVEFGFYSQRKAKARLGGSASLSALSPADQQDVIQKEFFVRKYLELRADYKEKLRRARIDGLPPPPPVSTSPDVLQRVVPMIAQAWRDLQLRAQGNSAATYKTKAKVALFEPKPSTLKGWIARMKENDFDPLCLKNNYRHDRPEYFTPEEFSYLNDAVRAACSRTDPNLAAIHQDMMRKMEAANKTRGLEDQLRIPVEETLRNRYSALPEMWRDLGRDGKEAARREWQPEHGGIDVIRALERVEFDDHETDLQTILVKIGIWKTLSRAERRRIKRIRLWISAMICVASRSILALHISAEPPSKKSAMTALEMATRDKSDMAHRLGCLSPWIQGGTMEILAVDSAVYFAHRPFRVAVNDAGVDLFLPPAGEASMRGFIERWFLTFATQMFNYFDGKTWGSSAEKGDYDSEGYAATVADQAAECMIRWVVDGYHNAPHSELNGATPNSRWLELARDYGVQPGPTGSLRTHLFGTYVERVISKKGYRTAGLYFQSKQLQQLRRKTKKAKVIGRVNNHNLGGISVLTENGWIEVPCVFKELEGVSIWQWLAATERLKLFNSENAKASRQILLDTFAWLKEQADMARLEAGLVNPVLTDDDYQRFEKKMDRVFDLVDSPVKGERRPEGEWHPSDELFAALRIEPIVYAKKKQSVKAVREEEDSWGRPALGTPPKPSSHEEPDQEREASVVQRISNDIFDKD</sequence>
<organism evidence="3 4">
    <name type="scientific">Rhizobium leguminosarum bv. trifolii</name>
    <dbReference type="NCBI Taxonomy" id="386"/>
    <lineage>
        <taxon>Bacteria</taxon>
        <taxon>Pseudomonadati</taxon>
        <taxon>Pseudomonadota</taxon>
        <taxon>Alphaproteobacteria</taxon>
        <taxon>Hyphomicrobiales</taxon>
        <taxon>Rhizobiaceae</taxon>
        <taxon>Rhizobium/Agrobacterium group</taxon>
        <taxon>Rhizobium</taxon>
    </lineage>
</organism>
<dbReference type="GO" id="GO:0015074">
    <property type="term" value="P:DNA integration"/>
    <property type="evidence" value="ECO:0007669"/>
    <property type="project" value="InterPro"/>
</dbReference>
<dbReference type="InterPro" id="IPR012337">
    <property type="entry name" value="RNaseH-like_sf"/>
</dbReference>
<dbReference type="AlphaFoldDB" id="A0A3E1BRC8"/>
<evidence type="ECO:0000259" key="2">
    <source>
        <dbReference type="PROSITE" id="PS50994"/>
    </source>
</evidence>
<dbReference type="Gene3D" id="3.30.420.10">
    <property type="entry name" value="Ribonuclease H-like superfamily/Ribonuclease H"/>
    <property type="match status" value="1"/>
</dbReference>
<name>A0A3E1BRC8_RHILT</name>
<protein>
    <recommendedName>
        <fullName evidence="2">Integrase catalytic domain-containing protein</fullName>
    </recommendedName>
</protein>
<dbReference type="RefSeq" id="WP_116273091.1">
    <property type="nucleotide sequence ID" value="NZ_KZ859521.1"/>
</dbReference>
<accession>A0A3E1BRC8</accession>
<dbReference type="PROSITE" id="PS50994">
    <property type="entry name" value="INTEGRASE"/>
    <property type="match status" value="1"/>
</dbReference>
<dbReference type="SUPFAM" id="SSF53098">
    <property type="entry name" value="Ribonuclease H-like"/>
    <property type="match status" value="1"/>
</dbReference>
<evidence type="ECO:0000313" key="4">
    <source>
        <dbReference type="Proteomes" id="UP000256748"/>
    </source>
</evidence>
<gene>
    <name evidence="3" type="ORF">B5K10_09205</name>
</gene>